<dbReference type="SUPFAM" id="SSF52058">
    <property type="entry name" value="L domain-like"/>
    <property type="match status" value="1"/>
</dbReference>
<gene>
    <name evidence="7" type="ordered locus">AALP_Aa2g001700</name>
</gene>
<dbReference type="Proteomes" id="UP000029120">
    <property type="component" value="Chromosome 2"/>
</dbReference>
<evidence type="ECO:0000259" key="6">
    <source>
        <dbReference type="Pfam" id="PF23282"/>
    </source>
</evidence>
<dbReference type="InterPro" id="IPR044974">
    <property type="entry name" value="Disease_R_plants"/>
</dbReference>
<dbReference type="eggNOG" id="ENOG502QQ7T">
    <property type="taxonomic scope" value="Eukaryota"/>
</dbReference>
<dbReference type="FunFam" id="3.80.10.10:FF:000386">
    <property type="entry name" value="Disease resistance protein RPS4"/>
    <property type="match status" value="1"/>
</dbReference>
<dbReference type="Gene3D" id="3.40.50.300">
    <property type="entry name" value="P-loop containing nucleotide triphosphate hydrolases"/>
    <property type="match status" value="1"/>
</dbReference>
<evidence type="ECO:0000313" key="8">
    <source>
        <dbReference type="Proteomes" id="UP000029120"/>
    </source>
</evidence>
<dbReference type="PANTHER" id="PTHR11017">
    <property type="entry name" value="LEUCINE-RICH REPEAT-CONTAINING PROTEIN"/>
    <property type="match status" value="1"/>
</dbReference>
<keyword evidence="8" id="KW-1185">Reference proteome</keyword>
<dbReference type="InterPro" id="IPR036390">
    <property type="entry name" value="WH_DNA-bd_sf"/>
</dbReference>
<feature type="domain" description="Disease resistance protein Roq1-like winged-helix" evidence="6">
    <location>
        <begin position="282"/>
        <end position="352"/>
    </location>
</feature>
<dbReference type="InterPro" id="IPR002182">
    <property type="entry name" value="NB-ARC"/>
</dbReference>
<name>A0A087HED1_ARAAL</name>
<dbReference type="GO" id="GO:0016787">
    <property type="term" value="F:hydrolase activity"/>
    <property type="evidence" value="ECO:0007669"/>
    <property type="project" value="UniProtKB-KW"/>
</dbReference>
<organism evidence="7 8">
    <name type="scientific">Arabis alpina</name>
    <name type="common">Alpine rock-cress</name>
    <dbReference type="NCBI Taxonomy" id="50452"/>
    <lineage>
        <taxon>Eukaryota</taxon>
        <taxon>Viridiplantae</taxon>
        <taxon>Streptophyta</taxon>
        <taxon>Embryophyta</taxon>
        <taxon>Tracheophyta</taxon>
        <taxon>Spermatophyta</taxon>
        <taxon>Magnoliopsida</taxon>
        <taxon>eudicotyledons</taxon>
        <taxon>Gunneridae</taxon>
        <taxon>Pentapetalae</taxon>
        <taxon>rosids</taxon>
        <taxon>malvids</taxon>
        <taxon>Brassicales</taxon>
        <taxon>Brassicaceae</taxon>
        <taxon>Arabideae</taxon>
        <taxon>Arabis</taxon>
    </lineage>
</organism>
<keyword evidence="1" id="KW-0433">Leucine-rich repeat</keyword>
<evidence type="ECO:0000313" key="7">
    <source>
        <dbReference type="EMBL" id="KFK40483.1"/>
    </source>
</evidence>
<keyword evidence="2" id="KW-0677">Repeat</keyword>
<dbReference type="FunFam" id="3.40.50.300:FF:001002">
    <property type="entry name" value="Disease resistance protein (TIR-NBS-LRR class)"/>
    <property type="match status" value="1"/>
</dbReference>
<sequence>MRKEDDNEAKMIKKISKDVSEKLHATPSRDFDGMVGLEAHLRKMESLLHLRKNLDATPSMIVGICGPAGIGKSTIARALHSLHSNKFQLTCFVDNLRESYPGVRDEYSLKLLLQAELLSKILNLKGITISHLGVLQERLGNQRVLIILDDVKNITQIEALANEPTWFGPGSRIVITTENKELLQRPGINNTYHVVFPSYDQALEILCTYAFRQSYPHNGFEKLTERVTELCGKLPLGLRVVGSSLRNKNEEEWEGAIRRLDTIFDQKDIEEVLRVGYESLHENEKSLFVHIALFFNYKDDKIVEAMLVENNNNLDIKDGLKILANKSLIDLSFCGEIVMHKLLQQVGTNAARREKPWKRKILMDPQDIRDVLEDEDHDTDSRQVSGILFDTSRINEVFVNKIAFKRMSKLRFLKVTKSKDDGNGIVHLHEDTELPRGLRFFHWEAFPGKAFPRTFNLKYLVELNMQHNQLEKLWEGALPLINLKRMDLSRSLNLRELPDLSYATNLERLDMSYCGSLVEIPSSFGNLHKLERLEMDFCGNLQDVPTHFNLASLETVDMMECSKLRKFPDISTNITHLTIADTMLEELPRLWSRLKSLDIYGSHYLNTTLEKLPDWIKYLHGLTKLYIYDCAKLASLPELPNSLRSLTVHDCDSLETLVSFPLDSQIQELSFTNCYGLNQEAEGVITSQSSMACLLGWTIPADFDHRAEGNFLTIRSDIDSFRIFAVVSPKQDIEDCELVCRIRLNGCPIEEEIVYHVSPLDIEHLFIYEAFLSENDGWIEQNNEISFDFSTSSNMDVTECGVRIMACETDASNSEQDDDDEILSDGSYSSNSEQEDDAILSDGSDEFDEPIVKRLKT</sequence>
<dbReference type="AlphaFoldDB" id="A0A087HED1"/>
<dbReference type="InterPro" id="IPR011713">
    <property type="entry name" value="Leu-rich_rpt_3"/>
</dbReference>
<protein>
    <submittedName>
        <fullName evidence="7">Uncharacterized protein</fullName>
    </submittedName>
</protein>
<dbReference type="Gramene" id="KFK40483">
    <property type="protein sequence ID" value="KFK40483"/>
    <property type="gene ID" value="AALP_AA2G001700"/>
</dbReference>
<evidence type="ECO:0000259" key="5">
    <source>
        <dbReference type="Pfam" id="PF00931"/>
    </source>
</evidence>
<dbReference type="GO" id="GO:0006952">
    <property type="term" value="P:defense response"/>
    <property type="evidence" value="ECO:0007669"/>
    <property type="project" value="InterPro"/>
</dbReference>
<keyword evidence="3" id="KW-0378">Hydrolase</keyword>
<dbReference type="Pfam" id="PF07725">
    <property type="entry name" value="LRR_3"/>
    <property type="match status" value="1"/>
</dbReference>
<proteinExistence type="predicted"/>
<dbReference type="Pfam" id="PF23282">
    <property type="entry name" value="WHD_ROQ1"/>
    <property type="match status" value="1"/>
</dbReference>
<dbReference type="InterPro" id="IPR032675">
    <property type="entry name" value="LRR_dom_sf"/>
</dbReference>
<dbReference type="InterPro" id="IPR042197">
    <property type="entry name" value="Apaf_helical"/>
</dbReference>
<dbReference type="PANTHER" id="PTHR11017:SF418">
    <property type="entry name" value="DISEASE RESISTANCE PROTEIN (TIR-NBS-LRR CLASS) FAMILY-RELATED"/>
    <property type="match status" value="1"/>
</dbReference>
<dbReference type="Gene3D" id="3.80.10.10">
    <property type="entry name" value="Ribonuclease Inhibitor"/>
    <property type="match status" value="2"/>
</dbReference>
<dbReference type="Gene3D" id="1.10.8.430">
    <property type="entry name" value="Helical domain of apoptotic protease-activating factors"/>
    <property type="match status" value="1"/>
</dbReference>
<evidence type="ECO:0000256" key="2">
    <source>
        <dbReference type="ARBA" id="ARBA00022737"/>
    </source>
</evidence>
<dbReference type="InterPro" id="IPR058192">
    <property type="entry name" value="WHD_ROQ1-like"/>
</dbReference>
<dbReference type="EMBL" id="CM002870">
    <property type="protein sequence ID" value="KFK40483.1"/>
    <property type="molecule type" value="Genomic_DNA"/>
</dbReference>
<evidence type="ECO:0000256" key="1">
    <source>
        <dbReference type="ARBA" id="ARBA00022614"/>
    </source>
</evidence>
<feature type="region of interest" description="Disordered" evidence="4">
    <location>
        <begin position="811"/>
        <end position="857"/>
    </location>
</feature>
<dbReference type="Pfam" id="PF00931">
    <property type="entry name" value="NB-ARC"/>
    <property type="match status" value="1"/>
</dbReference>
<dbReference type="OMA" id="AGHLCIC"/>
<dbReference type="SUPFAM" id="SSF46785">
    <property type="entry name" value="Winged helix' DNA-binding domain"/>
    <property type="match status" value="1"/>
</dbReference>
<dbReference type="GO" id="GO:0043531">
    <property type="term" value="F:ADP binding"/>
    <property type="evidence" value="ECO:0007669"/>
    <property type="project" value="InterPro"/>
</dbReference>
<feature type="compositionally biased region" description="Acidic residues" evidence="4">
    <location>
        <begin position="833"/>
        <end position="849"/>
    </location>
</feature>
<dbReference type="OrthoDB" id="1901675at2759"/>
<accession>A0A087HED1</accession>
<dbReference type="PRINTS" id="PR00364">
    <property type="entry name" value="DISEASERSIST"/>
</dbReference>
<dbReference type="InterPro" id="IPR027417">
    <property type="entry name" value="P-loop_NTPase"/>
</dbReference>
<feature type="domain" description="NB-ARC" evidence="5">
    <location>
        <begin position="52"/>
        <end position="213"/>
    </location>
</feature>
<dbReference type="SUPFAM" id="SSF52540">
    <property type="entry name" value="P-loop containing nucleoside triphosphate hydrolases"/>
    <property type="match status" value="1"/>
</dbReference>
<dbReference type="FunFam" id="1.10.8.430:FF:000002">
    <property type="entry name" value="Disease resistance protein (TIR-NBS-LRR class)"/>
    <property type="match status" value="1"/>
</dbReference>
<evidence type="ECO:0000256" key="4">
    <source>
        <dbReference type="SAM" id="MobiDB-lite"/>
    </source>
</evidence>
<evidence type="ECO:0000256" key="3">
    <source>
        <dbReference type="ARBA" id="ARBA00022801"/>
    </source>
</evidence>
<reference evidence="8" key="1">
    <citation type="journal article" date="2015" name="Nat. Plants">
        <title>Genome expansion of Arabis alpina linked with retrotransposition and reduced symmetric DNA methylation.</title>
        <authorList>
            <person name="Willing E.M."/>
            <person name="Rawat V."/>
            <person name="Mandakova T."/>
            <person name="Maumus F."/>
            <person name="James G.V."/>
            <person name="Nordstroem K.J."/>
            <person name="Becker C."/>
            <person name="Warthmann N."/>
            <person name="Chica C."/>
            <person name="Szarzynska B."/>
            <person name="Zytnicki M."/>
            <person name="Albani M.C."/>
            <person name="Kiefer C."/>
            <person name="Bergonzi S."/>
            <person name="Castaings L."/>
            <person name="Mateos J.L."/>
            <person name="Berns M.C."/>
            <person name="Bujdoso N."/>
            <person name="Piofczyk T."/>
            <person name="de Lorenzo L."/>
            <person name="Barrero-Sicilia C."/>
            <person name="Mateos I."/>
            <person name="Piednoel M."/>
            <person name="Hagmann J."/>
            <person name="Chen-Min-Tao R."/>
            <person name="Iglesias-Fernandez R."/>
            <person name="Schuster S.C."/>
            <person name="Alonso-Blanco C."/>
            <person name="Roudier F."/>
            <person name="Carbonero P."/>
            <person name="Paz-Ares J."/>
            <person name="Davis S.J."/>
            <person name="Pecinka A."/>
            <person name="Quesneville H."/>
            <person name="Colot V."/>
            <person name="Lysak M.A."/>
            <person name="Weigel D."/>
            <person name="Coupland G."/>
            <person name="Schneeberger K."/>
        </authorList>
    </citation>
    <scope>NUCLEOTIDE SEQUENCE [LARGE SCALE GENOMIC DNA]</scope>
    <source>
        <strain evidence="8">cv. Pajares</strain>
    </source>
</reference>